<reference evidence="4" key="2">
    <citation type="submission" date="2023-06" db="EMBL/GenBank/DDBJ databases">
        <authorList>
            <consortium name="Lawrence Berkeley National Laboratory"/>
            <person name="Haridas S."/>
            <person name="Hensen N."/>
            <person name="Bonometti L."/>
            <person name="Westerberg I."/>
            <person name="Brannstrom I.O."/>
            <person name="Guillou S."/>
            <person name="Cros-Aarteil S."/>
            <person name="Calhoun S."/>
            <person name="Kuo A."/>
            <person name="Mondo S."/>
            <person name="Pangilinan J."/>
            <person name="Riley R."/>
            <person name="Labutti K."/>
            <person name="Andreopoulos B."/>
            <person name="Lipzen A."/>
            <person name="Chen C."/>
            <person name="Yanf M."/>
            <person name="Daum C."/>
            <person name="Ng V."/>
            <person name="Clum A."/>
            <person name="Steindorff A."/>
            <person name="Ohm R."/>
            <person name="Martin F."/>
            <person name="Silar P."/>
            <person name="Natvig D."/>
            <person name="Lalanne C."/>
            <person name="Gautier V."/>
            <person name="Ament-Velasquez S.L."/>
            <person name="Kruys A."/>
            <person name="Hutchinson M.I."/>
            <person name="Powell A.J."/>
            <person name="Barry K."/>
            <person name="Miller A.N."/>
            <person name="Grigoriev I.V."/>
            <person name="Debuchy R."/>
            <person name="Gladieux P."/>
            <person name="Thoren M.H."/>
            <person name="Johannesson H."/>
        </authorList>
    </citation>
    <scope>NUCLEOTIDE SEQUENCE</scope>
    <source>
        <strain evidence="4">CBS 168.71</strain>
    </source>
</reference>
<dbReference type="Gene3D" id="3.50.4.10">
    <property type="entry name" value="Hepatocyte Growth Factor"/>
    <property type="match status" value="1"/>
</dbReference>
<dbReference type="InterPro" id="IPR003609">
    <property type="entry name" value="Pan_app"/>
</dbReference>
<dbReference type="EMBL" id="JAUEPN010000005">
    <property type="protein sequence ID" value="KAK3294324.1"/>
    <property type="molecule type" value="Genomic_DNA"/>
</dbReference>
<feature type="region of interest" description="Disordered" evidence="1">
    <location>
        <begin position="466"/>
        <end position="517"/>
    </location>
</feature>
<dbReference type="Proteomes" id="UP001278766">
    <property type="component" value="Unassembled WGS sequence"/>
</dbReference>
<evidence type="ECO:0000313" key="5">
    <source>
        <dbReference type="Proteomes" id="UP001278766"/>
    </source>
</evidence>
<name>A0AAE0HD25_9PEZI</name>
<comment type="caution">
    <text evidence="4">The sequence shown here is derived from an EMBL/GenBank/DDBJ whole genome shotgun (WGS) entry which is preliminary data.</text>
</comment>
<evidence type="ECO:0000313" key="4">
    <source>
        <dbReference type="EMBL" id="KAK3294324.1"/>
    </source>
</evidence>
<dbReference type="GeneID" id="87835925"/>
<dbReference type="AlphaFoldDB" id="A0AAE0HD25"/>
<accession>A0AAE0HD25</accession>
<feature type="region of interest" description="Disordered" evidence="1">
    <location>
        <begin position="301"/>
        <end position="323"/>
    </location>
</feature>
<feature type="transmembrane region" description="Helical" evidence="2">
    <location>
        <begin position="336"/>
        <end position="360"/>
    </location>
</feature>
<evidence type="ECO:0000259" key="3">
    <source>
        <dbReference type="Pfam" id="PF00024"/>
    </source>
</evidence>
<keyword evidence="2" id="KW-1133">Transmembrane helix</keyword>
<keyword evidence="5" id="KW-1185">Reference proteome</keyword>
<feature type="compositionally biased region" description="Low complexity" evidence="1">
    <location>
        <begin position="305"/>
        <end position="323"/>
    </location>
</feature>
<proteinExistence type="predicted"/>
<feature type="region of interest" description="Disordered" evidence="1">
    <location>
        <begin position="401"/>
        <end position="432"/>
    </location>
</feature>
<feature type="compositionally biased region" description="Pro residues" evidence="1">
    <location>
        <begin position="218"/>
        <end position="234"/>
    </location>
</feature>
<keyword evidence="2" id="KW-0472">Membrane</keyword>
<keyword evidence="2" id="KW-0812">Transmembrane</keyword>
<feature type="compositionally biased region" description="Gly residues" evidence="1">
    <location>
        <begin position="470"/>
        <end position="481"/>
    </location>
</feature>
<sequence>MLSTELQDDEGVRVLGRQNNKAPCPNGNGTTFGTFQEFTALCDTNLNGDFLDRIDAFDFTTCVDLCSSFHPKCEGASFDGSRCTLRNNLRADNQRFSRRSESAIASFPGASSNCVTLGGAQDALGTRFTTMCGFIINGNDMGQNFAPTFQDCLGQCAATTGCAAISFDPSQDLGFKNCYLKTAVGNPRAIAADRRTDSALVAAAEDDSDSSSAAAPPTSSPEPSSEPSPDPSPSNPGVSTIPLSSAVPAGGGGVVFFTPPPGASTTLIPSTLPATSLPAPATTNPVTDALSSSLATTPPFPFPFPSSSSSTPPLSSSEAAPDSAAGQGAAAEVTSMAWVAAPVVGGVAAVALVAVSFVLLRRRRRGGAASGGGEGENEKQGGSFGGGGGLPGWLAAWLPASWASSSSPGGGERGRGRGRRMTGMGNFSEVESGRRGSVEVRGVVRDSVVGFVTGRPMGMERLEDIEEGDAGGASGSGSGEGKGVKKDGVSAAAEGKAGRSTELRASFNGLGQNKWSQ</sequence>
<feature type="domain" description="Apple" evidence="3">
    <location>
        <begin position="136"/>
        <end position="187"/>
    </location>
</feature>
<dbReference type="RefSeq" id="XP_062657838.1">
    <property type="nucleotide sequence ID" value="XM_062798977.1"/>
</dbReference>
<gene>
    <name evidence="4" type="ORF">B0H64DRAFT_184421</name>
</gene>
<feature type="region of interest" description="Disordered" evidence="1">
    <location>
        <begin position="366"/>
        <end position="386"/>
    </location>
</feature>
<protein>
    <recommendedName>
        <fullName evidence="3">Apple domain-containing protein</fullName>
    </recommendedName>
</protein>
<evidence type="ECO:0000256" key="1">
    <source>
        <dbReference type="SAM" id="MobiDB-lite"/>
    </source>
</evidence>
<evidence type="ECO:0000256" key="2">
    <source>
        <dbReference type="SAM" id="Phobius"/>
    </source>
</evidence>
<organism evidence="4 5">
    <name type="scientific">Chaetomium fimeti</name>
    <dbReference type="NCBI Taxonomy" id="1854472"/>
    <lineage>
        <taxon>Eukaryota</taxon>
        <taxon>Fungi</taxon>
        <taxon>Dikarya</taxon>
        <taxon>Ascomycota</taxon>
        <taxon>Pezizomycotina</taxon>
        <taxon>Sordariomycetes</taxon>
        <taxon>Sordariomycetidae</taxon>
        <taxon>Sordariales</taxon>
        <taxon>Chaetomiaceae</taxon>
        <taxon>Chaetomium</taxon>
    </lineage>
</organism>
<reference evidence="4" key="1">
    <citation type="journal article" date="2023" name="Mol. Phylogenet. Evol.">
        <title>Genome-scale phylogeny and comparative genomics of the fungal order Sordariales.</title>
        <authorList>
            <person name="Hensen N."/>
            <person name="Bonometti L."/>
            <person name="Westerberg I."/>
            <person name="Brannstrom I.O."/>
            <person name="Guillou S."/>
            <person name="Cros-Aarteil S."/>
            <person name="Calhoun S."/>
            <person name="Haridas S."/>
            <person name="Kuo A."/>
            <person name="Mondo S."/>
            <person name="Pangilinan J."/>
            <person name="Riley R."/>
            <person name="LaButti K."/>
            <person name="Andreopoulos B."/>
            <person name="Lipzen A."/>
            <person name="Chen C."/>
            <person name="Yan M."/>
            <person name="Daum C."/>
            <person name="Ng V."/>
            <person name="Clum A."/>
            <person name="Steindorff A."/>
            <person name="Ohm R.A."/>
            <person name="Martin F."/>
            <person name="Silar P."/>
            <person name="Natvig D.O."/>
            <person name="Lalanne C."/>
            <person name="Gautier V."/>
            <person name="Ament-Velasquez S.L."/>
            <person name="Kruys A."/>
            <person name="Hutchinson M.I."/>
            <person name="Powell A.J."/>
            <person name="Barry K."/>
            <person name="Miller A.N."/>
            <person name="Grigoriev I.V."/>
            <person name="Debuchy R."/>
            <person name="Gladieux P."/>
            <person name="Hiltunen Thoren M."/>
            <person name="Johannesson H."/>
        </authorList>
    </citation>
    <scope>NUCLEOTIDE SEQUENCE</scope>
    <source>
        <strain evidence="4">CBS 168.71</strain>
    </source>
</reference>
<feature type="compositionally biased region" description="Low complexity" evidence="1">
    <location>
        <begin position="421"/>
        <end position="430"/>
    </location>
</feature>
<dbReference type="Pfam" id="PF00024">
    <property type="entry name" value="PAN_1"/>
    <property type="match status" value="1"/>
</dbReference>
<feature type="region of interest" description="Disordered" evidence="1">
    <location>
        <begin position="202"/>
        <end position="244"/>
    </location>
</feature>